<protein>
    <submittedName>
        <fullName evidence="1">Uncharacterized protein</fullName>
    </submittedName>
</protein>
<organism evidence="1 2">
    <name type="scientific">Paraburkholderia silviterrae</name>
    <dbReference type="NCBI Taxonomy" id="2528715"/>
    <lineage>
        <taxon>Bacteria</taxon>
        <taxon>Pseudomonadati</taxon>
        <taxon>Pseudomonadota</taxon>
        <taxon>Betaproteobacteria</taxon>
        <taxon>Burkholderiales</taxon>
        <taxon>Burkholderiaceae</taxon>
        <taxon>Paraburkholderia</taxon>
    </lineage>
</organism>
<evidence type="ECO:0000313" key="2">
    <source>
        <dbReference type="Proteomes" id="UP000295722"/>
    </source>
</evidence>
<dbReference type="OrthoDB" id="9087770at2"/>
<comment type="caution">
    <text evidence="1">The sequence shown here is derived from an EMBL/GenBank/DDBJ whole genome shotgun (WGS) entry which is preliminary data.</text>
</comment>
<accession>A0A4R5M9Q2</accession>
<dbReference type="RefSeq" id="WP_133195616.1">
    <property type="nucleotide sequence ID" value="NZ_JBHUCW010000009.1"/>
</dbReference>
<dbReference type="EMBL" id="SMRP01000006">
    <property type="protein sequence ID" value="TDG23245.1"/>
    <property type="molecule type" value="Genomic_DNA"/>
</dbReference>
<evidence type="ECO:0000313" key="1">
    <source>
        <dbReference type="EMBL" id="TDG23245.1"/>
    </source>
</evidence>
<keyword evidence="2" id="KW-1185">Reference proteome</keyword>
<gene>
    <name evidence="1" type="ORF">EYW47_15045</name>
</gene>
<dbReference type="Proteomes" id="UP000295722">
    <property type="component" value="Unassembled WGS sequence"/>
</dbReference>
<name>A0A4R5M9Q2_9BURK</name>
<dbReference type="AlphaFoldDB" id="A0A4R5M9Q2"/>
<reference evidence="1 2" key="1">
    <citation type="submission" date="2019-03" db="EMBL/GenBank/DDBJ databases">
        <title>Paraburkholderia sp. 4M-K11, isolated from subtropical forest soil.</title>
        <authorList>
            <person name="Gao Z.-H."/>
            <person name="Qiu L.-H."/>
        </authorList>
    </citation>
    <scope>NUCLEOTIDE SEQUENCE [LARGE SCALE GENOMIC DNA]</scope>
    <source>
        <strain evidence="1 2">4M-K11</strain>
    </source>
</reference>
<sequence>MAKPDSAAARARAAQFNAGLIEAAIQRHVDHRANTLIPEASVRYSLGAGGRGLGEYRADFVMVTRAGYATELEVKISLADWRKDLSKPKWVGMPAWITRFVYVVPEHLGIPEWVPAAAGVWHVRARRPDYASWSGPTRPDSFEIVVARAPHVLGREKLPAAVLGKWHKNLYYRYWEQRMDAQRRIPRHIREGAAS</sequence>
<proteinExistence type="predicted"/>